<sequence>MRSYRIIDTMHVHLLNFRSGLNTRGAIVVSLSKHRVLSFQHIGVVWQDSRF</sequence>
<organism evidence="1">
    <name type="scientific">Arundo donax</name>
    <name type="common">Giant reed</name>
    <name type="synonym">Donax arundinaceus</name>
    <dbReference type="NCBI Taxonomy" id="35708"/>
    <lineage>
        <taxon>Eukaryota</taxon>
        <taxon>Viridiplantae</taxon>
        <taxon>Streptophyta</taxon>
        <taxon>Embryophyta</taxon>
        <taxon>Tracheophyta</taxon>
        <taxon>Spermatophyta</taxon>
        <taxon>Magnoliopsida</taxon>
        <taxon>Liliopsida</taxon>
        <taxon>Poales</taxon>
        <taxon>Poaceae</taxon>
        <taxon>PACMAD clade</taxon>
        <taxon>Arundinoideae</taxon>
        <taxon>Arundineae</taxon>
        <taxon>Arundo</taxon>
    </lineage>
</organism>
<protein>
    <submittedName>
        <fullName evidence="1">Uncharacterized protein</fullName>
    </submittedName>
</protein>
<proteinExistence type="predicted"/>
<evidence type="ECO:0000313" key="1">
    <source>
        <dbReference type="EMBL" id="JAE29668.1"/>
    </source>
</evidence>
<reference evidence="1" key="2">
    <citation type="journal article" date="2015" name="Data Brief">
        <title>Shoot transcriptome of the giant reed, Arundo donax.</title>
        <authorList>
            <person name="Barrero R.A."/>
            <person name="Guerrero F.D."/>
            <person name="Moolhuijzen P."/>
            <person name="Goolsby J.A."/>
            <person name="Tidwell J."/>
            <person name="Bellgard S.E."/>
            <person name="Bellgard M.I."/>
        </authorList>
    </citation>
    <scope>NUCLEOTIDE SEQUENCE</scope>
    <source>
        <tissue evidence="1">Shoot tissue taken approximately 20 cm above the soil surface</tissue>
    </source>
</reference>
<reference evidence="1" key="1">
    <citation type="submission" date="2014-09" db="EMBL/GenBank/DDBJ databases">
        <authorList>
            <person name="Magalhaes I.L.F."/>
            <person name="Oliveira U."/>
            <person name="Santos F.R."/>
            <person name="Vidigal T.H.D.A."/>
            <person name="Brescovit A.D."/>
            <person name="Santos A.J."/>
        </authorList>
    </citation>
    <scope>NUCLEOTIDE SEQUENCE</scope>
    <source>
        <tissue evidence="1">Shoot tissue taken approximately 20 cm above the soil surface</tissue>
    </source>
</reference>
<name>A0A0A9H9V0_ARUDO</name>
<dbReference type="AlphaFoldDB" id="A0A0A9H9V0"/>
<accession>A0A0A9H9V0</accession>
<dbReference type="EMBL" id="GBRH01168228">
    <property type="protein sequence ID" value="JAE29668.1"/>
    <property type="molecule type" value="Transcribed_RNA"/>
</dbReference>